<evidence type="ECO:0000256" key="3">
    <source>
        <dbReference type="ARBA" id="ARBA00013080"/>
    </source>
</evidence>
<feature type="active site" evidence="9">
    <location>
        <position position="112"/>
    </location>
</feature>
<feature type="binding site" evidence="8">
    <location>
        <position position="103"/>
    </location>
    <ligand>
        <name>substrate</name>
    </ligand>
</feature>
<evidence type="ECO:0000256" key="7">
    <source>
        <dbReference type="ARBA" id="ARBA00051712"/>
    </source>
</evidence>
<evidence type="ECO:0000256" key="9">
    <source>
        <dbReference type="PROSITE-ProRule" id="PRU10125"/>
    </source>
</evidence>
<feature type="binding site" evidence="8">
    <location>
        <begin position="113"/>
        <end position="114"/>
    </location>
    <ligand>
        <name>substrate</name>
    </ligand>
</feature>
<name>A0ABY4BTB0_9FLAO</name>
<accession>A0ABY4BTB0</accession>
<dbReference type="Proteomes" id="UP000831460">
    <property type="component" value="Chromosome"/>
</dbReference>
<dbReference type="GO" id="GO:0008837">
    <property type="term" value="F:diaminopimelate epimerase activity"/>
    <property type="evidence" value="ECO:0007669"/>
    <property type="project" value="UniProtKB-EC"/>
</dbReference>
<evidence type="ECO:0000256" key="4">
    <source>
        <dbReference type="ARBA" id="ARBA00022605"/>
    </source>
</evidence>
<comment type="pathway">
    <text evidence="1 8">Amino-acid biosynthesis; L-lysine biosynthesis via DAP pathway; DL-2,6-diaminopimelate from LL-2,6-diaminopimelate: step 1/1.</text>
</comment>
<keyword evidence="4 8" id="KW-0028">Amino-acid biosynthesis</keyword>
<feature type="active site" description="Proton donor" evidence="8">
    <location>
        <position position="112"/>
    </location>
</feature>
<evidence type="ECO:0000256" key="2">
    <source>
        <dbReference type="ARBA" id="ARBA00010219"/>
    </source>
</evidence>
<dbReference type="PANTHER" id="PTHR31689:SF0">
    <property type="entry name" value="DIAMINOPIMELATE EPIMERASE"/>
    <property type="match status" value="1"/>
</dbReference>
<dbReference type="PROSITE" id="PS01326">
    <property type="entry name" value="DAP_EPIMERASE"/>
    <property type="match status" value="1"/>
</dbReference>
<dbReference type="SUPFAM" id="SSF54506">
    <property type="entry name" value="Diaminopimelate epimerase-like"/>
    <property type="match status" value="3"/>
</dbReference>
<comment type="subunit">
    <text evidence="8">Homodimer.</text>
</comment>
<keyword evidence="6 8" id="KW-0413">Isomerase</keyword>
<evidence type="ECO:0000313" key="10">
    <source>
        <dbReference type="EMBL" id="UOE42438.1"/>
    </source>
</evidence>
<reference evidence="10 11" key="1">
    <citation type="submission" date="2022-03" db="EMBL/GenBank/DDBJ databases">
        <title>Chryseobacterium sp. isolated from particulate matters in swine house.</title>
        <authorList>
            <person name="Won M."/>
            <person name="Kim S.-J."/>
            <person name="Kwon S.-W."/>
        </authorList>
    </citation>
    <scope>NUCLEOTIDE SEQUENCE [LARGE SCALE GENOMIC DNA]</scope>
    <source>
        <strain evidence="10 11">SC2-2</strain>
    </source>
</reference>
<sequence>MEFFKYQGTGNDFVMIDNRDLQFPKDRALIEKLCDRRFGIGGDGLILLENATETFSSFRIEEKKVADPDSSANEVQSENSEIFTPTLKGAISEFPDFKMVYYNSDGNESTMCGNGGRCIVAFAHFLDIFEDRTTFIAIDGLHEAEIKNGIVKLKMGDVNSIKNLDGNFELNTGSPHFVKFVDDVENYEVYTNGNEIRNSATYKTEGINVNFAEEISDGEIFVRTYERGVEDETYSCGTGVTASALVFMKDKNQTSVKVKVLGGNLKVYADKDGDSFKNIWLEGPAKQVFRGKIDL</sequence>
<dbReference type="EMBL" id="CP094532">
    <property type="protein sequence ID" value="UOE42438.1"/>
    <property type="molecule type" value="Genomic_DNA"/>
</dbReference>
<keyword evidence="5 8" id="KW-0457">Lysine biosynthesis</keyword>
<comment type="similarity">
    <text evidence="2 8">Belongs to the diaminopimelate epimerase family.</text>
</comment>
<dbReference type="InterPro" id="IPR001653">
    <property type="entry name" value="DAP_epimerase_DapF"/>
</dbReference>
<dbReference type="NCBIfam" id="TIGR00652">
    <property type="entry name" value="DapF"/>
    <property type="match status" value="1"/>
</dbReference>
<feature type="site" description="Could be important to modulate the pK values of the two catalytic cysteine residues" evidence="8">
    <location>
        <position position="226"/>
    </location>
</feature>
<feature type="site" description="Could be important to modulate the pK values of the two catalytic cysteine residues" evidence="8">
    <location>
        <position position="176"/>
    </location>
</feature>
<dbReference type="RefSeq" id="WP_243551598.1">
    <property type="nucleotide sequence ID" value="NZ_CP094532.1"/>
</dbReference>
<comment type="catalytic activity">
    <reaction evidence="7 8">
        <text>(2S,6S)-2,6-diaminopimelate = meso-2,6-diaminopimelate</text>
        <dbReference type="Rhea" id="RHEA:15393"/>
        <dbReference type="ChEBI" id="CHEBI:57609"/>
        <dbReference type="ChEBI" id="CHEBI:57791"/>
        <dbReference type="EC" id="5.1.1.7"/>
    </reaction>
</comment>
<keyword evidence="8" id="KW-0963">Cytoplasm</keyword>
<feature type="binding site" evidence="8">
    <location>
        <position position="208"/>
    </location>
    <ligand>
        <name>substrate</name>
    </ligand>
</feature>
<evidence type="ECO:0000256" key="8">
    <source>
        <dbReference type="HAMAP-Rule" id="MF_00197"/>
    </source>
</evidence>
<evidence type="ECO:0000256" key="5">
    <source>
        <dbReference type="ARBA" id="ARBA00023154"/>
    </source>
</evidence>
<dbReference type="InterPro" id="IPR018510">
    <property type="entry name" value="DAP_epimerase_AS"/>
</dbReference>
<comment type="function">
    <text evidence="8">Catalyzes the stereoinversion of LL-2,6-diaminopimelate (L,L-DAP) to meso-diaminopimelate (meso-DAP), a precursor of L-lysine and an essential component of the bacterial peptidoglycan.</text>
</comment>
<keyword evidence="11" id="KW-1185">Reference proteome</keyword>
<dbReference type="EC" id="5.1.1.7" evidence="3 8"/>
<organism evidence="10 11">
    <name type="scientific">Chryseobacterium suipulveris</name>
    <dbReference type="NCBI Taxonomy" id="2929800"/>
    <lineage>
        <taxon>Bacteria</taxon>
        <taxon>Pseudomonadati</taxon>
        <taxon>Bacteroidota</taxon>
        <taxon>Flavobacteriia</taxon>
        <taxon>Flavobacteriales</taxon>
        <taxon>Weeksellaceae</taxon>
        <taxon>Chryseobacterium group</taxon>
        <taxon>Chryseobacterium</taxon>
    </lineage>
</organism>
<proteinExistence type="inferred from homology"/>
<feature type="binding site" evidence="8">
    <location>
        <begin position="237"/>
        <end position="238"/>
    </location>
    <ligand>
        <name>substrate</name>
    </ligand>
</feature>
<feature type="binding site" evidence="8">
    <location>
        <position position="11"/>
    </location>
    <ligand>
        <name>substrate</name>
    </ligand>
</feature>
<dbReference type="PANTHER" id="PTHR31689">
    <property type="entry name" value="DIAMINOPIMELATE EPIMERASE, CHLOROPLASTIC"/>
    <property type="match status" value="1"/>
</dbReference>
<evidence type="ECO:0000313" key="11">
    <source>
        <dbReference type="Proteomes" id="UP000831460"/>
    </source>
</evidence>
<protein>
    <recommendedName>
        <fullName evidence="3 8">Diaminopimelate epimerase</fullName>
        <shortName evidence="8">DAP epimerase</shortName>
        <ecNumber evidence="3 8">5.1.1.7</ecNumber>
    </recommendedName>
    <alternativeName>
        <fullName evidence="8">PLP-independent amino acid racemase</fullName>
    </alternativeName>
</protein>
<comment type="subcellular location">
    <subcellularLocation>
        <location evidence="8">Cytoplasm</location>
    </subcellularLocation>
</comment>
<comment type="caution">
    <text evidence="8">Lacks conserved residue(s) required for the propagation of feature annotation.</text>
</comment>
<dbReference type="Gene3D" id="3.10.310.10">
    <property type="entry name" value="Diaminopimelate Epimerase, Chain A, domain 1"/>
    <property type="match status" value="2"/>
</dbReference>
<dbReference type="Pfam" id="PF01678">
    <property type="entry name" value="DAP_epimerase"/>
    <property type="match status" value="2"/>
</dbReference>
<gene>
    <name evidence="8 10" type="primary">dapF</name>
    <name evidence="10" type="ORF">MTP09_04915</name>
</gene>
<evidence type="ECO:0000256" key="6">
    <source>
        <dbReference type="ARBA" id="ARBA00023235"/>
    </source>
</evidence>
<feature type="active site" description="Proton acceptor" evidence="8">
    <location>
        <position position="236"/>
    </location>
</feature>
<evidence type="ECO:0000256" key="1">
    <source>
        <dbReference type="ARBA" id="ARBA00005196"/>
    </source>
</evidence>
<dbReference type="HAMAP" id="MF_00197">
    <property type="entry name" value="DAP_epimerase"/>
    <property type="match status" value="1"/>
</dbReference>
<feature type="binding site" evidence="8">
    <location>
        <begin position="226"/>
        <end position="227"/>
    </location>
    <ligand>
        <name>substrate</name>
    </ligand>
</feature>